<proteinExistence type="predicted"/>
<evidence type="ECO:0000256" key="2">
    <source>
        <dbReference type="ARBA" id="ARBA00022490"/>
    </source>
</evidence>
<dbReference type="InterPro" id="IPR050090">
    <property type="entry name" value="Tyrosine_recombinase_XerCD"/>
</dbReference>
<keyword evidence="13" id="KW-1185">Reference proteome</keyword>
<dbReference type="PROSITE" id="PS51898">
    <property type="entry name" value="TYR_RECOMBINASE"/>
    <property type="match status" value="1"/>
</dbReference>
<keyword evidence="2" id="KW-0963">Cytoplasm</keyword>
<dbReference type="RefSeq" id="WP_006287951.1">
    <property type="nucleotide sequence ID" value="NZ_BALG01000354.1"/>
</dbReference>
<evidence type="ECO:0000256" key="1">
    <source>
        <dbReference type="ARBA" id="ARBA00004496"/>
    </source>
</evidence>
<comment type="caution">
    <text evidence="12">The sequence shown here is derived from an EMBL/GenBank/DDBJ whole genome shotgun (WGS) entry which is preliminary data.</text>
</comment>
<dbReference type="InterPro" id="IPR011010">
    <property type="entry name" value="DNA_brk_join_enz"/>
</dbReference>
<reference evidence="12 13" key="1">
    <citation type="submission" date="2012-10" db="EMBL/GenBank/DDBJ databases">
        <title>Draft Genome Sequence of Paenibacillus popilliae ATCC 14706T.</title>
        <authorList>
            <person name="Iiyama K."/>
            <person name="Mori K."/>
            <person name="Mon H."/>
            <person name="Chieda Y."/>
            <person name="Lee J.M."/>
            <person name="Kusakabe T."/>
            <person name="Tashiro K."/>
            <person name="Asano S."/>
            <person name="Yasunaga-Aoki C."/>
            <person name="Shimizu S."/>
        </authorList>
    </citation>
    <scope>NUCLEOTIDE SEQUENCE [LARGE SCALE GENOMIC DNA]</scope>
    <source>
        <strain evidence="12 13">ATCC 14706</strain>
    </source>
</reference>
<name>M9M4Z1_PAEPP</name>
<dbReference type="PANTHER" id="PTHR30349">
    <property type="entry name" value="PHAGE INTEGRASE-RELATED"/>
    <property type="match status" value="1"/>
</dbReference>
<feature type="domain" description="Core-binding (CB)" evidence="11">
    <location>
        <begin position="3"/>
        <end position="92"/>
    </location>
</feature>
<organism evidence="12 13">
    <name type="scientific">Paenibacillus popilliae ATCC 14706</name>
    <dbReference type="NCBI Taxonomy" id="1212764"/>
    <lineage>
        <taxon>Bacteria</taxon>
        <taxon>Bacillati</taxon>
        <taxon>Bacillota</taxon>
        <taxon>Bacilli</taxon>
        <taxon>Bacillales</taxon>
        <taxon>Paenibacillaceae</taxon>
        <taxon>Paenibacillus</taxon>
    </lineage>
</organism>
<keyword evidence="3" id="KW-0132">Cell division</keyword>
<dbReference type="PROSITE" id="PS51900">
    <property type="entry name" value="CB"/>
    <property type="match status" value="1"/>
</dbReference>
<keyword evidence="4" id="KW-0159">Chromosome partition</keyword>
<dbReference type="PANTHER" id="PTHR30349:SF77">
    <property type="entry name" value="TYROSINE RECOMBINASE XERC"/>
    <property type="match status" value="1"/>
</dbReference>
<sequence length="322" mass="36675">MNLTRHELAALYEEPLEGFRLWMVNAGYTEYTQRNYIGDVRQFLHTLNGKSVEEVTKMQVLAFFAQVKASGVSDATRNRKHCALTSFYRALNELEWTSVNPALGVKKSKTEMNRAPVYLEPGQLQTVLMHAGGKYYNRNLAILMLMAYAGLRVGEVHRLNVADYHLERHSLEVLGKGRKWRTVPLPTAVSEQLQLALKERLTPWRAGEEAMFISQKGRRLSIRNMQYIAEQAFEGLSAEAGSMMPGRGRSYSCHKLRHSFATLLLRSGADIRTVQEMLGHASIQTTTVYTHVSDKQKQEAVERLLPYISMKGTEIEKVRNNR</sequence>
<evidence type="ECO:0000313" key="13">
    <source>
        <dbReference type="Proteomes" id="UP000029453"/>
    </source>
</evidence>
<keyword evidence="6 9" id="KW-0238">DNA-binding</keyword>
<dbReference type="Gene3D" id="1.10.443.10">
    <property type="entry name" value="Intergrase catalytic core"/>
    <property type="match status" value="1"/>
</dbReference>
<dbReference type="GO" id="GO:0003677">
    <property type="term" value="F:DNA binding"/>
    <property type="evidence" value="ECO:0007669"/>
    <property type="project" value="UniProtKB-UniRule"/>
</dbReference>
<dbReference type="EMBL" id="BALG01000354">
    <property type="protein sequence ID" value="GAC44164.1"/>
    <property type="molecule type" value="Genomic_DNA"/>
</dbReference>
<comment type="subcellular location">
    <subcellularLocation>
        <location evidence="1">Cytoplasm</location>
    </subcellularLocation>
</comment>
<gene>
    <name evidence="12" type="ORF">PPOP_3567</name>
</gene>
<dbReference type="Pfam" id="PF00589">
    <property type="entry name" value="Phage_integrase"/>
    <property type="match status" value="1"/>
</dbReference>
<dbReference type="OrthoDB" id="9801717at2"/>
<keyword evidence="7" id="KW-0233">DNA recombination</keyword>
<evidence type="ECO:0000256" key="4">
    <source>
        <dbReference type="ARBA" id="ARBA00022829"/>
    </source>
</evidence>
<evidence type="ECO:0000259" key="11">
    <source>
        <dbReference type="PROSITE" id="PS51900"/>
    </source>
</evidence>
<dbReference type="SUPFAM" id="SSF56349">
    <property type="entry name" value="DNA breaking-rejoining enzymes"/>
    <property type="match status" value="1"/>
</dbReference>
<dbReference type="InterPro" id="IPR004107">
    <property type="entry name" value="Integrase_SAM-like_N"/>
</dbReference>
<dbReference type="GO" id="GO:0015074">
    <property type="term" value="P:DNA integration"/>
    <property type="evidence" value="ECO:0007669"/>
    <property type="project" value="UniProtKB-KW"/>
</dbReference>
<dbReference type="GO" id="GO:0051301">
    <property type="term" value="P:cell division"/>
    <property type="evidence" value="ECO:0007669"/>
    <property type="project" value="UniProtKB-KW"/>
</dbReference>
<dbReference type="Pfam" id="PF13495">
    <property type="entry name" value="Phage_int_SAM_4"/>
    <property type="match status" value="1"/>
</dbReference>
<dbReference type="InterPro" id="IPR044068">
    <property type="entry name" value="CB"/>
</dbReference>
<dbReference type="InterPro" id="IPR010998">
    <property type="entry name" value="Integrase_recombinase_N"/>
</dbReference>
<dbReference type="AlphaFoldDB" id="M9M4Z1"/>
<dbReference type="GO" id="GO:0006310">
    <property type="term" value="P:DNA recombination"/>
    <property type="evidence" value="ECO:0007669"/>
    <property type="project" value="UniProtKB-KW"/>
</dbReference>
<evidence type="ECO:0000256" key="5">
    <source>
        <dbReference type="ARBA" id="ARBA00022908"/>
    </source>
</evidence>
<protein>
    <submittedName>
        <fullName evidence="12">Integrase</fullName>
    </submittedName>
</protein>
<evidence type="ECO:0000256" key="9">
    <source>
        <dbReference type="PROSITE-ProRule" id="PRU01248"/>
    </source>
</evidence>
<dbReference type="GO" id="GO:0005737">
    <property type="term" value="C:cytoplasm"/>
    <property type="evidence" value="ECO:0007669"/>
    <property type="project" value="UniProtKB-SubCell"/>
</dbReference>
<evidence type="ECO:0000259" key="10">
    <source>
        <dbReference type="PROSITE" id="PS51898"/>
    </source>
</evidence>
<dbReference type="Proteomes" id="UP000029453">
    <property type="component" value="Unassembled WGS sequence"/>
</dbReference>
<evidence type="ECO:0000256" key="8">
    <source>
        <dbReference type="ARBA" id="ARBA00023306"/>
    </source>
</evidence>
<evidence type="ECO:0000313" key="12">
    <source>
        <dbReference type="EMBL" id="GAC44164.1"/>
    </source>
</evidence>
<feature type="domain" description="Tyr recombinase" evidence="10">
    <location>
        <begin position="114"/>
        <end position="302"/>
    </location>
</feature>
<evidence type="ECO:0000256" key="3">
    <source>
        <dbReference type="ARBA" id="ARBA00022618"/>
    </source>
</evidence>
<accession>M9M4Z1</accession>
<evidence type="ECO:0000256" key="6">
    <source>
        <dbReference type="ARBA" id="ARBA00023125"/>
    </source>
</evidence>
<evidence type="ECO:0000256" key="7">
    <source>
        <dbReference type="ARBA" id="ARBA00023172"/>
    </source>
</evidence>
<dbReference type="Gene3D" id="1.10.150.130">
    <property type="match status" value="1"/>
</dbReference>
<dbReference type="InterPro" id="IPR013762">
    <property type="entry name" value="Integrase-like_cat_sf"/>
</dbReference>
<dbReference type="GO" id="GO:0007059">
    <property type="term" value="P:chromosome segregation"/>
    <property type="evidence" value="ECO:0007669"/>
    <property type="project" value="UniProtKB-KW"/>
</dbReference>
<dbReference type="InterPro" id="IPR002104">
    <property type="entry name" value="Integrase_catalytic"/>
</dbReference>
<keyword evidence="5" id="KW-0229">DNA integration</keyword>
<keyword evidence="8" id="KW-0131">Cell cycle</keyword>